<dbReference type="Pfam" id="PF05443">
    <property type="entry name" value="ROS_MUCR"/>
    <property type="match status" value="1"/>
</dbReference>
<sequence length="182" mass="19351">MTSEPSAHAPDTIALAAELTAAWLTNPHTRASSAEVLAFLKSMHEAVEGLSSRTSVADATSAEEHIPAVSARKSLADPDRIISMIDGKPYASLKRHLASHGLTPAEYRERFKLKSNYPMVAPGYSERRRSHAKQIGLGRKAATLVESAGAAIEQVAEKIVGKAEKGGKEALGAARKTLGIRT</sequence>
<evidence type="ECO:0000313" key="2">
    <source>
        <dbReference type="EMBL" id="MBW6532506.1"/>
    </source>
</evidence>
<evidence type="ECO:0000256" key="1">
    <source>
        <dbReference type="ARBA" id="ARBA00007031"/>
    </source>
</evidence>
<dbReference type="Proteomes" id="UP000759103">
    <property type="component" value="Unassembled WGS sequence"/>
</dbReference>
<dbReference type="InterPro" id="IPR008807">
    <property type="entry name" value="ROS_MUCR"/>
</dbReference>
<dbReference type="EMBL" id="JAHXZN010000008">
    <property type="protein sequence ID" value="MBW6532506.1"/>
    <property type="molecule type" value="Genomic_DNA"/>
</dbReference>
<reference evidence="2 3" key="1">
    <citation type="submission" date="2021-07" db="EMBL/GenBank/DDBJ databases">
        <title>Sphingomonas sp.</title>
        <authorList>
            <person name="Feng G."/>
            <person name="Li J."/>
            <person name="Pan M."/>
        </authorList>
    </citation>
    <scope>NUCLEOTIDE SEQUENCE [LARGE SCALE GENOMIC DNA]</scope>
    <source>
        <strain evidence="2 3">RRHST34</strain>
    </source>
</reference>
<dbReference type="InterPro" id="IPR041920">
    <property type="entry name" value="ROS/MUCR_sf"/>
</dbReference>
<comment type="caution">
    <text evidence="2">The sequence shown here is derived from an EMBL/GenBank/DDBJ whole genome shotgun (WGS) entry which is preliminary data.</text>
</comment>
<accession>A0ABS7BSF2</accession>
<dbReference type="Gene3D" id="1.10.10.1550">
    <property type="entry name" value="ROS/MUCR transcriptional regulator protein"/>
    <property type="match status" value="1"/>
</dbReference>
<gene>
    <name evidence="2" type="ORF">KZ820_17325</name>
</gene>
<evidence type="ECO:0000313" key="3">
    <source>
        <dbReference type="Proteomes" id="UP000759103"/>
    </source>
</evidence>
<name>A0ABS7BSF2_9SPHN</name>
<keyword evidence="3" id="KW-1185">Reference proteome</keyword>
<organism evidence="2 3">
    <name type="scientific">Sphingomonas citri</name>
    <dbReference type="NCBI Taxonomy" id="2862499"/>
    <lineage>
        <taxon>Bacteria</taxon>
        <taxon>Pseudomonadati</taxon>
        <taxon>Pseudomonadota</taxon>
        <taxon>Alphaproteobacteria</taxon>
        <taxon>Sphingomonadales</taxon>
        <taxon>Sphingomonadaceae</taxon>
        <taxon>Sphingomonas</taxon>
    </lineage>
</organism>
<protein>
    <submittedName>
        <fullName evidence="2">MucR family transcriptional regulator</fullName>
    </submittedName>
</protein>
<proteinExistence type="inferred from homology"/>
<comment type="similarity">
    <text evidence="1">Belongs to the ros/MucR family.</text>
</comment>